<sequence length="123" mass="14180">MSFEDDPLAFYGRSITEDFRAFLTSKLPPRDHNEADLSSYKLRFLPDKKVDGDQITVKFLERQYVDMHVKDWSHDAQTMGEFPFFGPGDFQNTYTSLTCPAVDKCLHFAGDVISPNHPWVSKK</sequence>
<dbReference type="EMBL" id="KN833738">
    <property type="protein sequence ID" value="KIK22531.1"/>
    <property type="molecule type" value="Genomic_DNA"/>
</dbReference>
<evidence type="ECO:0000313" key="1">
    <source>
        <dbReference type="EMBL" id="KIK22531.1"/>
    </source>
</evidence>
<dbReference type="OrthoDB" id="7777654at2759"/>
<reference evidence="1 2" key="1">
    <citation type="submission" date="2014-04" db="EMBL/GenBank/DDBJ databases">
        <authorList>
            <consortium name="DOE Joint Genome Institute"/>
            <person name="Kuo A."/>
            <person name="Kohler A."/>
            <person name="Costa M.D."/>
            <person name="Nagy L.G."/>
            <person name="Floudas D."/>
            <person name="Copeland A."/>
            <person name="Barry K.W."/>
            <person name="Cichocki N."/>
            <person name="Veneault-Fourrey C."/>
            <person name="LaButti K."/>
            <person name="Lindquist E.A."/>
            <person name="Lipzen A."/>
            <person name="Lundell T."/>
            <person name="Morin E."/>
            <person name="Murat C."/>
            <person name="Sun H."/>
            <person name="Tunlid A."/>
            <person name="Henrissat B."/>
            <person name="Grigoriev I.V."/>
            <person name="Hibbett D.S."/>
            <person name="Martin F."/>
            <person name="Nordberg H.P."/>
            <person name="Cantor M.N."/>
            <person name="Hua S.X."/>
        </authorList>
    </citation>
    <scope>NUCLEOTIDE SEQUENCE [LARGE SCALE GENOMIC DNA]</scope>
    <source>
        <strain evidence="1 2">441</strain>
    </source>
</reference>
<dbReference type="AlphaFoldDB" id="A0A0C9Z0I7"/>
<accession>A0A0C9Z0I7</accession>
<organism evidence="1 2">
    <name type="scientific">Pisolithus microcarpus 441</name>
    <dbReference type="NCBI Taxonomy" id="765257"/>
    <lineage>
        <taxon>Eukaryota</taxon>
        <taxon>Fungi</taxon>
        <taxon>Dikarya</taxon>
        <taxon>Basidiomycota</taxon>
        <taxon>Agaricomycotina</taxon>
        <taxon>Agaricomycetes</taxon>
        <taxon>Agaricomycetidae</taxon>
        <taxon>Boletales</taxon>
        <taxon>Sclerodermatineae</taxon>
        <taxon>Pisolithaceae</taxon>
        <taxon>Pisolithus</taxon>
    </lineage>
</organism>
<proteinExistence type="predicted"/>
<protein>
    <submittedName>
        <fullName evidence="1">Uncharacterized protein</fullName>
    </submittedName>
</protein>
<dbReference type="Proteomes" id="UP000054018">
    <property type="component" value="Unassembled WGS sequence"/>
</dbReference>
<evidence type="ECO:0000313" key="2">
    <source>
        <dbReference type="Proteomes" id="UP000054018"/>
    </source>
</evidence>
<name>A0A0C9Z0I7_9AGAM</name>
<dbReference type="HOGENOM" id="CLU_2016165_0_0_1"/>
<dbReference type="Gene3D" id="3.90.660.10">
    <property type="match status" value="1"/>
</dbReference>
<keyword evidence="2" id="KW-1185">Reference proteome</keyword>
<dbReference type="STRING" id="765257.A0A0C9Z0I7"/>
<gene>
    <name evidence="1" type="ORF">PISMIDRAFT_11541</name>
</gene>
<reference evidence="2" key="2">
    <citation type="submission" date="2015-01" db="EMBL/GenBank/DDBJ databases">
        <title>Evolutionary Origins and Diversification of the Mycorrhizal Mutualists.</title>
        <authorList>
            <consortium name="DOE Joint Genome Institute"/>
            <consortium name="Mycorrhizal Genomics Consortium"/>
            <person name="Kohler A."/>
            <person name="Kuo A."/>
            <person name="Nagy L.G."/>
            <person name="Floudas D."/>
            <person name="Copeland A."/>
            <person name="Barry K.W."/>
            <person name="Cichocki N."/>
            <person name="Veneault-Fourrey C."/>
            <person name="LaButti K."/>
            <person name="Lindquist E.A."/>
            <person name="Lipzen A."/>
            <person name="Lundell T."/>
            <person name="Morin E."/>
            <person name="Murat C."/>
            <person name="Riley R."/>
            <person name="Ohm R."/>
            <person name="Sun H."/>
            <person name="Tunlid A."/>
            <person name="Henrissat B."/>
            <person name="Grigoriev I.V."/>
            <person name="Hibbett D.S."/>
            <person name="Martin F."/>
        </authorList>
    </citation>
    <scope>NUCLEOTIDE SEQUENCE [LARGE SCALE GENOMIC DNA]</scope>
    <source>
        <strain evidence="2">441</strain>
    </source>
</reference>